<dbReference type="Proteomes" id="UP000054532">
    <property type="component" value="Unassembled WGS sequence"/>
</dbReference>
<organism evidence="2">
    <name type="scientific">Phytophthora nicotianae</name>
    <name type="common">Potato buckeye rot agent</name>
    <name type="synonym">Phytophthora parasitica</name>
    <dbReference type="NCBI Taxonomy" id="4792"/>
    <lineage>
        <taxon>Eukaryota</taxon>
        <taxon>Sar</taxon>
        <taxon>Stramenopiles</taxon>
        <taxon>Oomycota</taxon>
        <taxon>Peronosporomycetes</taxon>
        <taxon>Peronosporales</taxon>
        <taxon>Peronosporaceae</taxon>
        <taxon>Phytophthora</taxon>
    </lineage>
</organism>
<dbReference type="AlphaFoldDB" id="W2NRG9"/>
<feature type="compositionally biased region" description="Basic and acidic residues" evidence="1">
    <location>
        <begin position="388"/>
        <end position="409"/>
    </location>
</feature>
<feature type="region of interest" description="Disordered" evidence="1">
    <location>
        <begin position="300"/>
        <end position="319"/>
    </location>
</feature>
<sequence length="592" mass="64291">MGTSASKASPLAPAFERLATWDLKASRGLLQTYKDKDMDFGLDSQGLAGLVGGDREWAERIIDAFQSRTGIINALAFICGACLVSSGPALEKAGIIFDALDFDGTEQISMDEMTISLLCCARGFCVMAGVGTIPSDEELETVTLQAYRELNKGSSQSITKSEFTKWILEFASGTKPPITQEVTLQNALEQFQVIGPIDRADEKEGNNISSPPQNVEEIRDTQLHDDTTPADKLPTVNTLQRDVSPKSDVNLADQDHVFIDENARNHRPIELVATDAYEQAPNDTEVLLDGNKLTFDGTELQNTTQIDKNDGGEGNPLEFQSDEHVDQVDKPNIDMSPEDVLDQQNKSDPLDAEIETTGYASMTPDTEYDYPTFGADDQEQTSELPVETPHEAEATDVETREHNDNEYIHVEAQNSEPVAVAMNEAPPESTVASEPENDEFLSEQDEFAQSTERMDTETDAVGVSSLNEHAEKPLPTVYTEQATDSGGATERPEAVTFESESGGIDAQGVVDNDSQGADYPGQVDSTDPTEETSHTNLTAFDTYDVQDPRFDGSSGLPPPESHELLDDSAAPAVNAASEEDESFEKATHASAE</sequence>
<accession>W2NRG9</accession>
<feature type="region of interest" description="Disordered" evidence="1">
    <location>
        <begin position="328"/>
        <end position="592"/>
    </location>
</feature>
<proteinExistence type="predicted"/>
<name>W2NRG9_PHYNI</name>
<protein>
    <submittedName>
        <fullName evidence="2">Uncharacterized protein</fullName>
    </submittedName>
</protein>
<dbReference type="VEuPathDB" id="FungiDB:PPTG_09350"/>
<gene>
    <name evidence="2" type="ORF">L914_04966</name>
</gene>
<dbReference type="InterPro" id="IPR011992">
    <property type="entry name" value="EF-hand-dom_pair"/>
</dbReference>
<dbReference type="SUPFAM" id="SSF47473">
    <property type="entry name" value="EF-hand"/>
    <property type="match status" value="1"/>
</dbReference>
<dbReference type="EMBL" id="KI691858">
    <property type="protein sequence ID" value="ETM51115.1"/>
    <property type="molecule type" value="Genomic_DNA"/>
</dbReference>
<evidence type="ECO:0000313" key="2">
    <source>
        <dbReference type="EMBL" id="ETM51115.1"/>
    </source>
</evidence>
<evidence type="ECO:0000256" key="1">
    <source>
        <dbReference type="SAM" id="MobiDB-lite"/>
    </source>
</evidence>
<dbReference type="Gene3D" id="1.10.238.10">
    <property type="entry name" value="EF-hand"/>
    <property type="match status" value="1"/>
</dbReference>
<feature type="compositionally biased region" description="Acidic residues" evidence="1">
    <location>
        <begin position="435"/>
        <end position="446"/>
    </location>
</feature>
<feature type="compositionally biased region" description="Basic and acidic residues" evidence="1">
    <location>
        <begin position="583"/>
        <end position="592"/>
    </location>
</feature>
<reference evidence="2" key="1">
    <citation type="submission" date="2013-11" db="EMBL/GenBank/DDBJ databases">
        <title>The Genome Sequence of Phytophthora parasitica IAC_01/95.</title>
        <authorList>
            <consortium name="The Broad Institute Genomics Platform"/>
            <person name="Russ C."/>
            <person name="Tyler B."/>
            <person name="Panabieres F."/>
            <person name="Shan W."/>
            <person name="Tripathy S."/>
            <person name="Grunwald N."/>
            <person name="Machado M."/>
            <person name="Johnson C.S."/>
            <person name="Arredondo F."/>
            <person name="Hong C."/>
            <person name="Coffey M."/>
            <person name="Young S.K."/>
            <person name="Zeng Q."/>
            <person name="Gargeya S."/>
            <person name="Fitzgerald M."/>
            <person name="Abouelleil A."/>
            <person name="Alvarado L."/>
            <person name="Chapman S.B."/>
            <person name="Gainer-Dewar J."/>
            <person name="Goldberg J."/>
            <person name="Griggs A."/>
            <person name="Gujja S."/>
            <person name="Hansen M."/>
            <person name="Howarth C."/>
            <person name="Imamovic A."/>
            <person name="Ireland A."/>
            <person name="Larimer J."/>
            <person name="McCowan C."/>
            <person name="Murphy C."/>
            <person name="Pearson M."/>
            <person name="Poon T.W."/>
            <person name="Priest M."/>
            <person name="Roberts A."/>
            <person name="Saif S."/>
            <person name="Shea T."/>
            <person name="Sykes S."/>
            <person name="Wortman J."/>
            <person name="Nusbaum C."/>
            <person name="Birren B."/>
        </authorList>
    </citation>
    <scope>NUCLEOTIDE SEQUENCE [LARGE SCALE GENOMIC DNA]</scope>
    <source>
        <strain evidence="2">IAC_01/95</strain>
    </source>
</reference>